<keyword evidence="2" id="KW-1185">Reference proteome</keyword>
<dbReference type="SUPFAM" id="SSF48452">
    <property type="entry name" value="TPR-like"/>
    <property type="match status" value="1"/>
</dbReference>
<dbReference type="EMBL" id="JBHSGQ010000007">
    <property type="protein sequence ID" value="MFC4726095.1"/>
    <property type="molecule type" value="Genomic_DNA"/>
</dbReference>
<evidence type="ECO:0008006" key="3">
    <source>
        <dbReference type="Google" id="ProtNLM"/>
    </source>
</evidence>
<dbReference type="PANTHER" id="PTHR43404">
    <property type="entry name" value="LIPOPOLYSACCHARIDE CHOLINEPHOSPHOTRANSFERASE LICD"/>
    <property type="match status" value="1"/>
</dbReference>
<dbReference type="PANTHER" id="PTHR43404:SF1">
    <property type="entry name" value="MNN4P"/>
    <property type="match status" value="1"/>
</dbReference>
<dbReference type="InterPro" id="IPR011990">
    <property type="entry name" value="TPR-like_helical_dom_sf"/>
</dbReference>
<comment type="caution">
    <text evidence="1">The sequence shown here is derived from an EMBL/GenBank/DDBJ whole genome shotgun (WGS) entry which is preliminary data.</text>
</comment>
<dbReference type="InterPro" id="IPR052942">
    <property type="entry name" value="LPS_cholinephosphotransferase"/>
</dbReference>
<sequence>MTEYGRPSPRPDSTGAPASDWETCLKTGVALARAGRAHDALPHLRRARLIRPRHFDTLQALASAQLRAGLAEEADGTFGAILRIDPRHVDARHGRALAQNALGDRAAALATFRKLVAGEPNAWRSWQSIADITPDEEERVAAVDEAAEALERLCAGDRAAPELYAACVTALVAARRAEDAATFAQDRFGRFRSASAAHDKLAGALYRAGRFREAALQKASALASLPAADIPAAPRANPFGIATGNDALASFAAILEAAGIDYFLAAGTALGFHREGGPLAHDRDLDIGVIRRADGGPDLAGLIRAHPDLILDRGARPGDRYIPLHHQGAGIDLFAHDPQADQLVCGFSGTDGDVAWRFSAFQIRRRTFGKTSYPLLDPVERYLTESYGDGWRTPDHGFASAISSPALDGVSPWVRAFYALARAKSALMRGDRAKARALLAQSPVRLPGMDRILPKLARARPDKEEETRFR</sequence>
<dbReference type="RefSeq" id="WP_144254495.1">
    <property type="nucleotide sequence ID" value="NZ_CP163422.1"/>
</dbReference>
<dbReference type="Proteomes" id="UP001596024">
    <property type="component" value="Unassembled WGS sequence"/>
</dbReference>
<proteinExistence type="predicted"/>
<protein>
    <recommendedName>
        <fullName evidence="3">Tetratricopeptide repeat protein</fullName>
    </recommendedName>
</protein>
<evidence type="ECO:0000313" key="2">
    <source>
        <dbReference type="Proteomes" id="UP001596024"/>
    </source>
</evidence>
<accession>A0ABV9NGP1</accession>
<name>A0ABV9NGP1_9PROT</name>
<gene>
    <name evidence="1" type="ORF">ACFPB0_12405</name>
</gene>
<dbReference type="Gene3D" id="1.25.40.10">
    <property type="entry name" value="Tetratricopeptide repeat domain"/>
    <property type="match status" value="1"/>
</dbReference>
<reference evidence="2" key="1">
    <citation type="journal article" date="2019" name="Int. J. Syst. Evol. Microbiol.">
        <title>The Global Catalogue of Microorganisms (GCM) 10K type strain sequencing project: providing services to taxonomists for standard genome sequencing and annotation.</title>
        <authorList>
            <consortium name="The Broad Institute Genomics Platform"/>
            <consortium name="The Broad Institute Genome Sequencing Center for Infectious Disease"/>
            <person name="Wu L."/>
            <person name="Ma J."/>
        </authorList>
    </citation>
    <scope>NUCLEOTIDE SEQUENCE [LARGE SCALE GENOMIC DNA]</scope>
    <source>
        <strain evidence="2">CCUG 62981</strain>
    </source>
</reference>
<evidence type="ECO:0000313" key="1">
    <source>
        <dbReference type="EMBL" id="MFC4726095.1"/>
    </source>
</evidence>
<organism evidence="1 2">
    <name type="scientific">Glycocaulis abyssi</name>
    <dbReference type="NCBI Taxonomy" id="1433403"/>
    <lineage>
        <taxon>Bacteria</taxon>
        <taxon>Pseudomonadati</taxon>
        <taxon>Pseudomonadota</taxon>
        <taxon>Alphaproteobacteria</taxon>
        <taxon>Maricaulales</taxon>
        <taxon>Maricaulaceae</taxon>
        <taxon>Glycocaulis</taxon>
    </lineage>
</organism>